<dbReference type="InterPro" id="IPR032808">
    <property type="entry name" value="DoxX"/>
</dbReference>
<dbReference type="EMBL" id="JAYKBW010000007">
    <property type="protein sequence ID" value="MEB3075136.1"/>
    <property type="molecule type" value="Genomic_DNA"/>
</dbReference>
<evidence type="ECO:0000256" key="4">
    <source>
        <dbReference type="ARBA" id="ARBA00023136"/>
    </source>
</evidence>
<dbReference type="Proteomes" id="UP001311730">
    <property type="component" value="Unassembled WGS sequence"/>
</dbReference>
<evidence type="ECO:0000256" key="1">
    <source>
        <dbReference type="ARBA" id="ARBA00004141"/>
    </source>
</evidence>
<organism evidence="6 7">
    <name type="scientific">Capnocytophaga gingivalis</name>
    <dbReference type="NCBI Taxonomy" id="1017"/>
    <lineage>
        <taxon>Bacteria</taxon>
        <taxon>Pseudomonadati</taxon>
        <taxon>Bacteroidota</taxon>
        <taxon>Flavobacteriia</taxon>
        <taxon>Flavobacteriales</taxon>
        <taxon>Flavobacteriaceae</taxon>
        <taxon>Capnocytophaga</taxon>
    </lineage>
</organism>
<dbReference type="Pfam" id="PF13564">
    <property type="entry name" value="DoxX_2"/>
    <property type="match status" value="1"/>
</dbReference>
<gene>
    <name evidence="6" type="ORF">VJJ08_07480</name>
</gene>
<name>A0ABU5Z846_9FLAO</name>
<feature type="transmembrane region" description="Helical" evidence="5">
    <location>
        <begin position="69"/>
        <end position="89"/>
    </location>
</feature>
<evidence type="ECO:0000256" key="2">
    <source>
        <dbReference type="ARBA" id="ARBA00022692"/>
    </source>
</evidence>
<evidence type="ECO:0000256" key="3">
    <source>
        <dbReference type="ARBA" id="ARBA00022989"/>
    </source>
</evidence>
<dbReference type="RefSeq" id="WP_323983405.1">
    <property type="nucleotide sequence ID" value="NZ_JAYKBW010000007.1"/>
</dbReference>
<keyword evidence="3 5" id="KW-1133">Transmembrane helix</keyword>
<evidence type="ECO:0000313" key="7">
    <source>
        <dbReference type="Proteomes" id="UP001311730"/>
    </source>
</evidence>
<evidence type="ECO:0000313" key="6">
    <source>
        <dbReference type="EMBL" id="MEB3075136.1"/>
    </source>
</evidence>
<comment type="subcellular location">
    <subcellularLocation>
        <location evidence="1">Membrane</location>
        <topology evidence="1">Multi-pass membrane protein</topology>
    </subcellularLocation>
</comment>
<keyword evidence="4 5" id="KW-0472">Membrane</keyword>
<protein>
    <submittedName>
        <fullName evidence="6">DoxX family protein</fullName>
    </submittedName>
</protein>
<keyword evidence="7" id="KW-1185">Reference proteome</keyword>
<keyword evidence="2 5" id="KW-0812">Transmembrane</keyword>
<comment type="caution">
    <text evidence="6">The sequence shown here is derived from an EMBL/GenBank/DDBJ whole genome shotgun (WGS) entry which is preliminary data.</text>
</comment>
<accession>A0ABU5Z846</accession>
<feature type="transmembrane region" description="Helical" evidence="5">
    <location>
        <begin position="47"/>
        <end position="64"/>
    </location>
</feature>
<reference evidence="6 7" key="1">
    <citation type="submission" date="2023-12" db="EMBL/GenBank/DDBJ databases">
        <title>Genomic sequences of Capnocytophaga and Parvimonas strains.</title>
        <authorList>
            <person name="Watt R.M."/>
            <person name="Wang M."/>
            <person name="Yang T."/>
            <person name="Tong W.M."/>
        </authorList>
    </citation>
    <scope>NUCLEOTIDE SEQUENCE [LARGE SCALE GENOMIC DNA]</scope>
    <source>
        <strain evidence="6 7">CCUG 13096</strain>
    </source>
</reference>
<sequence length="126" mass="13985">MNCKKRKIAGYILSGLVTLIFVATGAMKFTGGEQNIQMAELVGGKNILYILGGLQLLFALLFWIPRTAVVGFLLMACYMSGAMATHLVIKEYFVLQTGIETLIWVTGFVRFPELTQRLCPCNNCKQ</sequence>
<feature type="transmembrane region" description="Helical" evidence="5">
    <location>
        <begin position="9"/>
        <end position="27"/>
    </location>
</feature>
<evidence type="ECO:0000256" key="5">
    <source>
        <dbReference type="SAM" id="Phobius"/>
    </source>
</evidence>
<proteinExistence type="predicted"/>